<dbReference type="Gene3D" id="3.30.830.10">
    <property type="entry name" value="Metalloenzyme, LuxS/M16 peptidase-like"/>
    <property type="match status" value="4"/>
</dbReference>
<evidence type="ECO:0000256" key="6">
    <source>
        <dbReference type="ARBA" id="ARBA00022833"/>
    </source>
</evidence>
<dbReference type="PANTHER" id="PTHR43690">
    <property type="entry name" value="NARDILYSIN"/>
    <property type="match status" value="1"/>
</dbReference>
<dbReference type="InterPro" id="IPR007863">
    <property type="entry name" value="Peptidase_M16_C"/>
</dbReference>
<evidence type="ECO:0000256" key="8">
    <source>
        <dbReference type="RuleBase" id="RU004447"/>
    </source>
</evidence>
<dbReference type="PROSITE" id="PS00143">
    <property type="entry name" value="INSULINASE"/>
    <property type="match status" value="1"/>
</dbReference>
<comment type="similarity">
    <text evidence="2 8">Belongs to the peptidase M16 family.</text>
</comment>
<dbReference type="Pfam" id="PF00675">
    <property type="entry name" value="Peptidase_M16"/>
    <property type="match status" value="1"/>
</dbReference>
<dbReference type="PANTHER" id="PTHR43690:SF34">
    <property type="entry name" value="ZINC PROTEASE PQQL-LIKE"/>
    <property type="match status" value="1"/>
</dbReference>
<dbReference type="GO" id="GO:0046872">
    <property type="term" value="F:metal ion binding"/>
    <property type="evidence" value="ECO:0007669"/>
    <property type="project" value="UniProtKB-KW"/>
</dbReference>
<dbReference type="InterPro" id="IPR050626">
    <property type="entry name" value="Peptidase_M16"/>
</dbReference>
<feature type="signal peptide" evidence="9">
    <location>
        <begin position="1"/>
        <end position="21"/>
    </location>
</feature>
<comment type="cofactor">
    <cofactor evidence="1">
        <name>Zn(2+)</name>
        <dbReference type="ChEBI" id="CHEBI:29105"/>
    </cofactor>
</comment>
<name>A0A6J4LYW6_9BACT</name>
<evidence type="ECO:0000259" key="10">
    <source>
        <dbReference type="Pfam" id="PF00675"/>
    </source>
</evidence>
<accession>A0A6J4LYW6</accession>
<evidence type="ECO:0000256" key="9">
    <source>
        <dbReference type="SAM" id="SignalP"/>
    </source>
</evidence>
<dbReference type="GO" id="GO:0004222">
    <property type="term" value="F:metalloendopeptidase activity"/>
    <property type="evidence" value="ECO:0007669"/>
    <property type="project" value="InterPro"/>
</dbReference>
<keyword evidence="4" id="KW-0479">Metal-binding</keyword>
<evidence type="ECO:0000256" key="4">
    <source>
        <dbReference type="ARBA" id="ARBA00022723"/>
    </source>
</evidence>
<sequence>MIRFPAAVTAVALAFVAPAPAPLVAQQQPALTQEIPLDPAVRTGTLPNGLRYYIQPNREPPNRVELRLAVNAGSVLEDPKQLGLAHFLEHMAFNGTRNFAKNELVNYLQSVGVQFGAHLNAYTSFDETVYILPLPTDSARVVERGFQILADWAGGQMLDDEEIERERGVVIEEWRRGRGAGMRMALKQFPVEFAGSAYAERLPIGTRESLQTFSAADLRRFYTDWYRPDLMAVVVVGDIDPARAEALIREKFGSLAAPRSAPPRPVMQVPPHAEPRFSVVTDPEATNTTVQVSFQHPARPTRTVADFRRGVVEGLHDAMLNARFDEITRSPNAPFVAAFANQGRSVRTLESYTLYAIAKENGVEPALTSLLTEAERVSQHGFTASELERAKTELLRGAERAYAEREKMRSAQIVDRYVAHFLQGEPVPGPAASYEMHRALVPGVTLEEVNRLARELITDQNRVVMANGPQKAGVTLPTEQALAAAFAQVRGKAVAAYVDNVATAPLLANAPRAGRVVSERRTDAIGTIEWRLSNGARVVVKPTEFKADEVLFRAYSPGGTSLASDADFPAVSMASATVAAGGVGSMSRVQLQKALAGKAVQVNPFISGTEEGLGGGGSPKDLETLFQLIHLHFTAPRADAEAAAAFKNQMSGFLRNRDANPESAFQDTVQVTMAQGHARARPFNAATVEAQDLARSLAFYRDRFADAGDFTFVFVGSVRPDSLKPLVEKYIASLPAAGRRESPRDMGIRPPRGVVRKTVRRGTEPKSMTRLAFTGAIPVRPEEVHGLRSLSELLQIRLTEALRERLGGTYSASVNWSVSRLPVESYTLNVQFTSAPDRADELVRATFAEIDRIKSEGVPEADLTKVREAQRRNAETNLRLNQYWLGNLVSYDTRGWDPRLIPNDAALAERVTSASLQAAARRFLDAQNHVQVVLVPETAR</sequence>
<protein>
    <submittedName>
        <fullName evidence="12">Probable zinc protease pqqL</fullName>
        <ecNumber evidence="12">3.4.99.-</ecNumber>
    </submittedName>
</protein>
<dbReference type="InterPro" id="IPR011249">
    <property type="entry name" value="Metalloenz_LuxS/M16"/>
</dbReference>
<feature type="domain" description="Peptidase M16 C-terminal" evidence="11">
    <location>
        <begin position="213"/>
        <end position="394"/>
    </location>
</feature>
<evidence type="ECO:0000256" key="1">
    <source>
        <dbReference type="ARBA" id="ARBA00001947"/>
    </source>
</evidence>
<dbReference type="AlphaFoldDB" id="A0A6J4LYW6"/>
<evidence type="ECO:0000256" key="5">
    <source>
        <dbReference type="ARBA" id="ARBA00022801"/>
    </source>
</evidence>
<feature type="domain" description="Peptidase M16 C-terminal" evidence="11">
    <location>
        <begin position="697"/>
        <end position="869"/>
    </location>
</feature>
<evidence type="ECO:0000313" key="12">
    <source>
        <dbReference type="EMBL" id="CAA9344479.1"/>
    </source>
</evidence>
<dbReference type="EMBL" id="CADCTW010000153">
    <property type="protein sequence ID" value="CAA9344479.1"/>
    <property type="molecule type" value="Genomic_DNA"/>
</dbReference>
<dbReference type="Pfam" id="PF05193">
    <property type="entry name" value="Peptidase_M16_C"/>
    <property type="match status" value="2"/>
</dbReference>
<proteinExistence type="inferred from homology"/>
<keyword evidence="9" id="KW-0732">Signal</keyword>
<keyword evidence="7" id="KW-0482">Metalloprotease</keyword>
<reference evidence="12" key="1">
    <citation type="submission" date="2020-02" db="EMBL/GenBank/DDBJ databases">
        <authorList>
            <person name="Meier V. D."/>
        </authorList>
    </citation>
    <scope>NUCLEOTIDE SEQUENCE</scope>
    <source>
        <strain evidence="12">AVDCRST_MAG68</strain>
    </source>
</reference>
<evidence type="ECO:0000256" key="2">
    <source>
        <dbReference type="ARBA" id="ARBA00007261"/>
    </source>
</evidence>
<gene>
    <name evidence="12" type="ORF">AVDCRST_MAG68-3275</name>
</gene>
<dbReference type="InterPro" id="IPR011765">
    <property type="entry name" value="Pept_M16_N"/>
</dbReference>
<keyword evidence="5 12" id="KW-0378">Hydrolase</keyword>
<feature type="domain" description="Peptidase M16 N-terminal" evidence="10">
    <location>
        <begin position="57"/>
        <end position="173"/>
    </location>
</feature>
<evidence type="ECO:0000256" key="3">
    <source>
        <dbReference type="ARBA" id="ARBA00022670"/>
    </source>
</evidence>
<keyword evidence="3 12" id="KW-0645">Protease</keyword>
<organism evidence="12">
    <name type="scientific">uncultured Gemmatimonadota bacterium</name>
    <dbReference type="NCBI Taxonomy" id="203437"/>
    <lineage>
        <taxon>Bacteria</taxon>
        <taxon>Pseudomonadati</taxon>
        <taxon>Gemmatimonadota</taxon>
        <taxon>environmental samples</taxon>
    </lineage>
</organism>
<evidence type="ECO:0000259" key="11">
    <source>
        <dbReference type="Pfam" id="PF05193"/>
    </source>
</evidence>
<dbReference type="GO" id="GO:0006508">
    <property type="term" value="P:proteolysis"/>
    <property type="evidence" value="ECO:0007669"/>
    <property type="project" value="UniProtKB-KW"/>
</dbReference>
<feature type="chain" id="PRO_5026754344" evidence="9">
    <location>
        <begin position="22"/>
        <end position="940"/>
    </location>
</feature>
<dbReference type="EC" id="3.4.99.-" evidence="12"/>
<keyword evidence="6" id="KW-0862">Zinc</keyword>
<dbReference type="InterPro" id="IPR001431">
    <property type="entry name" value="Pept_M16_Zn_BS"/>
</dbReference>
<evidence type="ECO:0000256" key="7">
    <source>
        <dbReference type="ARBA" id="ARBA00023049"/>
    </source>
</evidence>
<dbReference type="SUPFAM" id="SSF63411">
    <property type="entry name" value="LuxS/MPP-like metallohydrolase"/>
    <property type="match status" value="4"/>
</dbReference>